<accession>A0A494X999</accession>
<gene>
    <name evidence="1" type="ORF">D7S86_26935</name>
</gene>
<dbReference type="AlphaFoldDB" id="A0A494X999"/>
<sequence>MTPHTNNEALLSTLPDFLSVSQMLKATPATEGDARFVYLEASNQTRDLQGEVLLAKALEESASYYLKFGNLDLEHFTQIGAKQGIPMYESYEIGKPVDVRVDGTRTFVKGQIYTGTGPAAEKANLFWSSLTQIDPPKDWYPSVGGGVLGKSIAIDPETQQPYPVITKVRWSNVGFSRTPVNPDLETVSTMPIGVLTKCWGAAGIDLRKSLTAGYSTDSASMTGGEALRIQSLQGGKSKSYRDFRDELAGAFMKGEIAACDKTSLVREAGARFGLSDADAALYVGRFLDDLKREN</sequence>
<dbReference type="Proteomes" id="UP000270342">
    <property type="component" value="Unassembled WGS sequence"/>
</dbReference>
<evidence type="ECO:0000313" key="2">
    <source>
        <dbReference type="Proteomes" id="UP000270342"/>
    </source>
</evidence>
<comment type="caution">
    <text evidence="1">The sequence shown here is derived from an EMBL/GenBank/DDBJ whole genome shotgun (WGS) entry which is preliminary data.</text>
</comment>
<reference evidence="1 2" key="1">
    <citation type="submission" date="2018-10" db="EMBL/GenBank/DDBJ databases">
        <title>Robbsia sp. DHC34, isolated from soil.</title>
        <authorList>
            <person name="Gao Z.-H."/>
            <person name="Qiu L.-H."/>
        </authorList>
    </citation>
    <scope>NUCLEOTIDE SEQUENCE [LARGE SCALE GENOMIC DNA]</scope>
    <source>
        <strain evidence="1 2">DHC34</strain>
    </source>
</reference>
<dbReference type="EMBL" id="RBZU01000019">
    <property type="protein sequence ID" value="RKP44669.1"/>
    <property type="molecule type" value="Genomic_DNA"/>
</dbReference>
<protein>
    <submittedName>
        <fullName evidence="1">Uncharacterized protein</fullName>
    </submittedName>
</protein>
<keyword evidence="2" id="KW-1185">Reference proteome</keyword>
<organism evidence="1 2">
    <name type="scientific">Pararobbsia silviterrae</name>
    <dbReference type="NCBI Taxonomy" id="1792498"/>
    <lineage>
        <taxon>Bacteria</taxon>
        <taxon>Pseudomonadati</taxon>
        <taxon>Pseudomonadota</taxon>
        <taxon>Betaproteobacteria</taxon>
        <taxon>Burkholderiales</taxon>
        <taxon>Burkholderiaceae</taxon>
        <taxon>Pararobbsia</taxon>
    </lineage>
</organism>
<proteinExistence type="predicted"/>
<name>A0A494X999_9BURK</name>
<evidence type="ECO:0000313" key="1">
    <source>
        <dbReference type="EMBL" id="RKP44669.1"/>
    </source>
</evidence>